<proteinExistence type="predicted"/>
<evidence type="ECO:0000313" key="3">
    <source>
        <dbReference type="EMBL" id="SBS78315.1"/>
    </source>
</evidence>
<feature type="compositionally biased region" description="Low complexity" evidence="2">
    <location>
        <begin position="46"/>
        <end position="57"/>
    </location>
</feature>
<gene>
    <name evidence="3" type="ORF">MHPYR_550004</name>
</gene>
<evidence type="ECO:0000256" key="1">
    <source>
        <dbReference type="SAM" id="Coils"/>
    </source>
</evidence>
<protein>
    <submittedName>
        <fullName evidence="3">Uncharacterized protein</fullName>
    </submittedName>
</protein>
<organism evidence="3">
    <name type="scientific">uncultured Mycobacterium sp</name>
    <dbReference type="NCBI Taxonomy" id="171292"/>
    <lineage>
        <taxon>Bacteria</taxon>
        <taxon>Bacillati</taxon>
        <taxon>Actinomycetota</taxon>
        <taxon>Actinomycetes</taxon>
        <taxon>Mycobacteriales</taxon>
        <taxon>Mycobacteriaceae</taxon>
        <taxon>Mycobacterium</taxon>
        <taxon>environmental samples</taxon>
    </lineage>
</organism>
<feature type="coiled-coil region" evidence="1">
    <location>
        <begin position="121"/>
        <end position="155"/>
    </location>
</feature>
<keyword evidence="1" id="KW-0175">Coiled coil</keyword>
<accession>A0A1Y5PI05</accession>
<evidence type="ECO:0000256" key="2">
    <source>
        <dbReference type="SAM" id="MobiDB-lite"/>
    </source>
</evidence>
<sequence>MDFAAQSYLAQVDRILAAAASLFPAESHDAELQRSPAPTGGTLPDGESGLAAAAGEASTRYRRDDARAVALSDALHSSAMEAVTHAREANVSARAISQTTATGARAVLAEGTDPHNLVLLVSQMDDRLAAMQEHIKQSRQRLQESAQKIAAHRAEITQHT</sequence>
<dbReference type="EMBL" id="FLQS01000051">
    <property type="protein sequence ID" value="SBS78315.1"/>
    <property type="molecule type" value="Genomic_DNA"/>
</dbReference>
<reference evidence="3" key="1">
    <citation type="submission" date="2016-03" db="EMBL/GenBank/DDBJ databases">
        <authorList>
            <person name="Ploux O."/>
        </authorList>
    </citation>
    <scope>NUCLEOTIDE SEQUENCE</scope>
    <source>
        <strain evidence="3">UC10</strain>
    </source>
</reference>
<name>A0A1Y5PI05_9MYCO</name>
<feature type="region of interest" description="Disordered" evidence="2">
    <location>
        <begin position="28"/>
        <end position="57"/>
    </location>
</feature>
<dbReference type="AlphaFoldDB" id="A0A1Y5PI05"/>